<comment type="similarity">
    <text evidence="2 8">Belongs to the glycosyltransferase 92 family.</text>
</comment>
<reference evidence="9" key="3">
    <citation type="submission" date="2025-08" db="UniProtKB">
        <authorList>
            <consortium name="Ensembl"/>
        </authorList>
    </citation>
    <scope>IDENTIFICATION</scope>
</reference>
<dbReference type="InterPro" id="IPR008166">
    <property type="entry name" value="Glyco_transf_92"/>
</dbReference>
<reference evidence="9" key="4">
    <citation type="submission" date="2025-09" db="UniProtKB">
        <authorList>
            <consortium name="Ensembl"/>
        </authorList>
    </citation>
    <scope>IDENTIFICATION</scope>
</reference>
<keyword evidence="10" id="KW-1185">Reference proteome</keyword>
<evidence type="ECO:0000256" key="2">
    <source>
        <dbReference type="ARBA" id="ARBA00007647"/>
    </source>
</evidence>
<evidence type="ECO:0000256" key="1">
    <source>
        <dbReference type="ARBA" id="ARBA00004167"/>
    </source>
</evidence>
<evidence type="ECO:0000256" key="8">
    <source>
        <dbReference type="RuleBase" id="RU366017"/>
    </source>
</evidence>
<evidence type="ECO:0000313" key="10">
    <source>
        <dbReference type="Proteomes" id="UP000265140"/>
    </source>
</evidence>
<dbReference type="Bgee" id="ENSELUG00000008479">
    <property type="expression patterns" value="Expressed in pharyngeal gill and 11 other cell types or tissues"/>
</dbReference>
<comment type="subcellular location">
    <subcellularLocation>
        <location evidence="1">Membrane</location>
        <topology evidence="1">Single-pass membrane protein</topology>
    </subcellularLocation>
</comment>
<accession>A0A6Q2Z6A2</accession>
<reference evidence="9" key="2">
    <citation type="submission" date="2020-02" db="EMBL/GenBank/DDBJ databases">
        <title>Esox lucius (northern pike) genome, fEsoLuc1, primary haplotype.</title>
        <authorList>
            <person name="Myers G."/>
            <person name="Karagic N."/>
            <person name="Meyer A."/>
            <person name="Pippel M."/>
            <person name="Reichard M."/>
            <person name="Winkler S."/>
            <person name="Tracey A."/>
            <person name="Sims Y."/>
            <person name="Howe K."/>
            <person name="Rhie A."/>
            <person name="Formenti G."/>
            <person name="Durbin R."/>
            <person name="Fedrigo O."/>
            <person name="Jarvis E.D."/>
        </authorList>
    </citation>
    <scope>NUCLEOTIDE SEQUENCE [LARGE SCALE GENOMIC DNA]</scope>
</reference>
<dbReference type="Proteomes" id="UP000265140">
    <property type="component" value="Chromosome 22"/>
</dbReference>
<dbReference type="GeneID" id="105019859"/>
<dbReference type="GeneTree" id="ENSGT00530000064359"/>
<keyword evidence="4 8" id="KW-0808">Transferase</keyword>
<sequence length="447" mass="51935">MSFLTMKTSCMFSRMYPLLISSALAVMVYLIITLPSRSQPGKHKPHSQLYPFNTSSQSITPVYGTRHFMVGAYKEYRVTGRSVRIISIFRRDSVEPLYCVFYCGADWAKTGMEAEVQVHSDHFGFPFGTTDVLCPHPPGCHPTHVTLSKQADAQYAQNHTFLRIQNLLKRDEEETFPLNFTVCVSNLFGDYNNVLQFAQTLEMYKLLNVQRVVVYKTSCGPDLERLLRSYTDDGFLEVVPWRIDKHMTPSSGWQPTEHGGDIHYYGQLTTLNDCVYRYMYQSRYVLLNDIDEIITPYQHETLTQLMEDLQRQHPEAGVFLIENHIFPKSQFEPSGRFDRLSWRDIPGINIMQHIYREEPDYRIYHPSKMIIRPRTVEQTSVHSVLRNFGETINVPPQLCHIIHVRVPLQNGLSKEELHEDKRIWDYEKQLVPNVDKALERAGFLTTG</sequence>
<reference evidence="10" key="1">
    <citation type="journal article" date="2014" name="PLoS ONE">
        <title>The genome and linkage map of the northern pike (Esox lucius): conserved synteny revealed between the salmonid sister group and the Neoteleostei.</title>
        <authorList>
            <person name="Rondeau E.B."/>
            <person name="Minkley D.R."/>
            <person name="Leong J.S."/>
            <person name="Messmer A.M."/>
            <person name="Jantzen J.R."/>
            <person name="von Schalburg K.R."/>
            <person name="Lemon C."/>
            <person name="Bird N.H."/>
            <person name="Koop B.F."/>
        </authorList>
    </citation>
    <scope>NUCLEOTIDE SEQUENCE</scope>
</reference>
<keyword evidence="7" id="KW-0472">Membrane</keyword>
<evidence type="ECO:0000256" key="5">
    <source>
        <dbReference type="ARBA" id="ARBA00022692"/>
    </source>
</evidence>
<dbReference type="RefSeq" id="XP_012995386.3">
    <property type="nucleotide sequence ID" value="XM_013139932.4"/>
</dbReference>
<dbReference type="GO" id="GO:0016757">
    <property type="term" value="F:glycosyltransferase activity"/>
    <property type="evidence" value="ECO:0007669"/>
    <property type="project" value="UniProtKB-UniRule"/>
</dbReference>
<evidence type="ECO:0000256" key="7">
    <source>
        <dbReference type="ARBA" id="ARBA00023136"/>
    </source>
</evidence>
<keyword evidence="3 8" id="KW-0328">Glycosyltransferase</keyword>
<dbReference type="EC" id="2.4.1.-" evidence="8"/>
<keyword evidence="5" id="KW-0812">Transmembrane</keyword>
<dbReference type="Pfam" id="PF01697">
    <property type="entry name" value="Glyco_transf_92"/>
    <property type="match status" value="1"/>
</dbReference>
<dbReference type="Ensembl" id="ENSELUT00000058351.2">
    <property type="protein sequence ID" value="ENSELUP00000073285.2"/>
    <property type="gene ID" value="ENSELUG00000008479.3"/>
</dbReference>
<dbReference type="AlphaFoldDB" id="A0A6Q2Z6A2"/>
<protein>
    <recommendedName>
        <fullName evidence="8">Glycosyltransferase family 92 protein</fullName>
        <ecNumber evidence="8">2.4.1.-</ecNumber>
    </recommendedName>
</protein>
<dbReference type="GO" id="GO:0016020">
    <property type="term" value="C:membrane"/>
    <property type="evidence" value="ECO:0007669"/>
    <property type="project" value="UniProtKB-SubCell"/>
</dbReference>
<evidence type="ECO:0000256" key="4">
    <source>
        <dbReference type="ARBA" id="ARBA00022679"/>
    </source>
</evidence>
<evidence type="ECO:0000256" key="3">
    <source>
        <dbReference type="ARBA" id="ARBA00022676"/>
    </source>
</evidence>
<dbReference type="RefSeq" id="XP_019897657.3">
    <property type="nucleotide sequence ID" value="XM_020042098.3"/>
</dbReference>
<proteinExistence type="inferred from homology"/>
<dbReference type="OMA" id="IVCLEPH"/>
<dbReference type="PANTHER" id="PTHR21461">
    <property type="entry name" value="GLYCOSYLTRANSFERASE FAMILY 92 PROTEIN"/>
    <property type="match status" value="1"/>
</dbReference>
<dbReference type="RefSeq" id="XP_012995388.3">
    <property type="nucleotide sequence ID" value="XM_013139934.4"/>
</dbReference>
<organism evidence="9 10">
    <name type="scientific">Esox lucius</name>
    <name type="common">Northern pike</name>
    <dbReference type="NCBI Taxonomy" id="8010"/>
    <lineage>
        <taxon>Eukaryota</taxon>
        <taxon>Metazoa</taxon>
        <taxon>Chordata</taxon>
        <taxon>Craniata</taxon>
        <taxon>Vertebrata</taxon>
        <taxon>Euteleostomi</taxon>
        <taxon>Actinopterygii</taxon>
        <taxon>Neopterygii</taxon>
        <taxon>Teleostei</taxon>
        <taxon>Protacanthopterygii</taxon>
        <taxon>Esociformes</taxon>
        <taxon>Esocidae</taxon>
        <taxon>Esox</taxon>
    </lineage>
</organism>
<dbReference type="GO" id="GO:0005737">
    <property type="term" value="C:cytoplasm"/>
    <property type="evidence" value="ECO:0007669"/>
    <property type="project" value="TreeGrafter"/>
</dbReference>
<evidence type="ECO:0000313" key="9">
    <source>
        <dbReference type="Ensembl" id="ENSELUP00000073285.2"/>
    </source>
</evidence>
<dbReference type="PANTHER" id="PTHR21461:SF45">
    <property type="entry name" value="GLYCOSYLTRANSFERASE FAMILY 92 PROTEIN"/>
    <property type="match status" value="1"/>
</dbReference>
<keyword evidence="6" id="KW-1133">Transmembrane helix</keyword>
<evidence type="ECO:0000256" key="6">
    <source>
        <dbReference type="ARBA" id="ARBA00022989"/>
    </source>
</evidence>
<name>A0A6Q2Z6A2_ESOLU</name>